<name>A0A2K3JUM9_TRIPR</name>
<dbReference type="Proteomes" id="UP000236291">
    <property type="component" value="Unassembled WGS sequence"/>
</dbReference>
<feature type="non-terminal residue" evidence="1">
    <location>
        <position position="1"/>
    </location>
</feature>
<evidence type="ECO:0000313" key="1">
    <source>
        <dbReference type="EMBL" id="PNX57710.1"/>
    </source>
</evidence>
<accession>A0A2K3JUM9</accession>
<organism evidence="1 2">
    <name type="scientific">Trifolium pratense</name>
    <name type="common">Red clover</name>
    <dbReference type="NCBI Taxonomy" id="57577"/>
    <lineage>
        <taxon>Eukaryota</taxon>
        <taxon>Viridiplantae</taxon>
        <taxon>Streptophyta</taxon>
        <taxon>Embryophyta</taxon>
        <taxon>Tracheophyta</taxon>
        <taxon>Spermatophyta</taxon>
        <taxon>Magnoliopsida</taxon>
        <taxon>eudicotyledons</taxon>
        <taxon>Gunneridae</taxon>
        <taxon>Pentapetalae</taxon>
        <taxon>rosids</taxon>
        <taxon>fabids</taxon>
        <taxon>Fabales</taxon>
        <taxon>Fabaceae</taxon>
        <taxon>Papilionoideae</taxon>
        <taxon>50 kb inversion clade</taxon>
        <taxon>NPAAA clade</taxon>
        <taxon>Hologalegina</taxon>
        <taxon>IRL clade</taxon>
        <taxon>Trifolieae</taxon>
        <taxon>Trifolium</taxon>
    </lineage>
</organism>
<proteinExistence type="predicted"/>
<dbReference type="AlphaFoldDB" id="A0A2K3JUM9"/>
<protein>
    <submittedName>
        <fullName evidence="1">Uncharacterized protein</fullName>
    </submittedName>
</protein>
<gene>
    <name evidence="1" type="ORF">L195_g058829</name>
</gene>
<dbReference type="EMBL" id="ASHM01124654">
    <property type="protein sequence ID" value="PNX57710.1"/>
    <property type="molecule type" value="Genomic_DNA"/>
</dbReference>
<comment type="caution">
    <text evidence="1">The sequence shown here is derived from an EMBL/GenBank/DDBJ whole genome shotgun (WGS) entry which is preliminary data.</text>
</comment>
<reference evidence="1 2" key="1">
    <citation type="journal article" date="2014" name="Am. J. Bot.">
        <title>Genome assembly and annotation for red clover (Trifolium pratense; Fabaceae).</title>
        <authorList>
            <person name="Istvanek J."/>
            <person name="Jaros M."/>
            <person name="Krenek A."/>
            <person name="Repkova J."/>
        </authorList>
    </citation>
    <scope>NUCLEOTIDE SEQUENCE [LARGE SCALE GENOMIC DNA]</scope>
    <source>
        <strain evidence="2">cv. Tatra</strain>
        <tissue evidence="1">Young leaves</tissue>
    </source>
</reference>
<reference evidence="1 2" key="2">
    <citation type="journal article" date="2017" name="Front. Plant Sci.">
        <title>Gene Classification and Mining of Molecular Markers Useful in Red Clover (Trifolium pratense) Breeding.</title>
        <authorList>
            <person name="Istvanek J."/>
            <person name="Dluhosova J."/>
            <person name="Dluhos P."/>
            <person name="Patkova L."/>
            <person name="Nedelnik J."/>
            <person name="Repkova J."/>
        </authorList>
    </citation>
    <scope>NUCLEOTIDE SEQUENCE [LARGE SCALE GENOMIC DNA]</scope>
    <source>
        <strain evidence="2">cv. Tatra</strain>
        <tissue evidence="1">Young leaves</tissue>
    </source>
</reference>
<sequence length="42" mass="4650">LLMPIDGAAEHKTWFTKHMLQAQQAQQAWIAGTGKHTMQASS</sequence>
<evidence type="ECO:0000313" key="2">
    <source>
        <dbReference type="Proteomes" id="UP000236291"/>
    </source>
</evidence>